<dbReference type="Pfam" id="PF02782">
    <property type="entry name" value="FGGY_C"/>
    <property type="match status" value="1"/>
</dbReference>
<reference evidence="6" key="1">
    <citation type="submission" date="2021-06" db="EMBL/GenBank/DDBJ databases">
        <title>Description of novel taxa of the family Lachnospiraceae.</title>
        <authorList>
            <person name="Chaplin A.V."/>
            <person name="Sokolova S.R."/>
            <person name="Pikina A.P."/>
            <person name="Korzhanova M."/>
            <person name="Belova V."/>
            <person name="Korostin D."/>
            <person name="Efimov B.A."/>
        </authorList>
    </citation>
    <scope>NUCLEOTIDE SEQUENCE</scope>
    <source>
        <strain evidence="6">ASD5720</strain>
    </source>
</reference>
<evidence type="ECO:0000259" key="4">
    <source>
        <dbReference type="Pfam" id="PF00370"/>
    </source>
</evidence>
<dbReference type="EMBL" id="JAHQCW010000048">
    <property type="protein sequence ID" value="MBU9739056.1"/>
    <property type="molecule type" value="Genomic_DNA"/>
</dbReference>
<comment type="caution">
    <text evidence="6">The sequence shown here is derived from an EMBL/GenBank/DDBJ whole genome shotgun (WGS) entry which is preliminary data.</text>
</comment>
<dbReference type="CDD" id="cd07777">
    <property type="entry name" value="ASKHA_NBD_FGGY_SHK"/>
    <property type="match status" value="1"/>
</dbReference>
<evidence type="ECO:0000256" key="2">
    <source>
        <dbReference type="ARBA" id="ARBA00022679"/>
    </source>
</evidence>
<sequence>MKSIGIDIGTTTICGIVLDGQTGRVLQSKTIPNKTSVSGSRPYERLQDPELIIGAVLKLYDSFTADYQDIVSLGLTGQMHGIVYTGEDGQAVSPLYTWLDERGNQTMEDGQTYAQSLSEKTGYPLATGFGMVTHYWHTLHHSIPSNAVSFCTIQDYAAMRLTSSTVPLIHASDAASLGCYQMDRQGFDTRGLQAAGIDTGLLPSVTADMRVIGVTADQIPVSAAIGDNQASFIGSVQDMEHTILVNVGTGSQISLGTDKITPCSGIELRPCAEDTYLFAGSCLCGGRAYAALEQFFKECAEMITGCPTESLYPHMDRLLREQRPSGKLKVDTRFAGTREAPYLTGSVSHMTLETFHPADFIYGVLDGIAGELFDYYQLICKTKGSPAQKMVGSGNGIRMNGNLQQILREKFQMELSIPCHQEEASYGAALFSMVSAGYYPSLTDAQQIIKYTDVNF</sequence>
<evidence type="ECO:0000259" key="5">
    <source>
        <dbReference type="Pfam" id="PF02782"/>
    </source>
</evidence>
<accession>A0A949K736</accession>
<dbReference type="PANTHER" id="PTHR43095:SF5">
    <property type="entry name" value="XYLULOSE KINASE"/>
    <property type="match status" value="1"/>
</dbReference>
<protein>
    <recommendedName>
        <fullName evidence="8">Glycerol kinase</fullName>
    </recommendedName>
</protein>
<dbReference type="InterPro" id="IPR018484">
    <property type="entry name" value="FGGY_N"/>
</dbReference>
<feature type="domain" description="Carbohydrate kinase FGGY C-terminal" evidence="5">
    <location>
        <begin position="271"/>
        <end position="435"/>
    </location>
</feature>
<evidence type="ECO:0000313" key="6">
    <source>
        <dbReference type="EMBL" id="MBU9739056.1"/>
    </source>
</evidence>
<dbReference type="InterPro" id="IPR018485">
    <property type="entry name" value="FGGY_C"/>
</dbReference>
<dbReference type="InterPro" id="IPR043129">
    <property type="entry name" value="ATPase_NBD"/>
</dbReference>
<proteinExistence type="inferred from homology"/>
<feature type="domain" description="Carbohydrate kinase FGGY N-terminal" evidence="4">
    <location>
        <begin position="4"/>
        <end position="234"/>
    </location>
</feature>
<keyword evidence="3" id="KW-0418">Kinase</keyword>
<gene>
    <name evidence="6" type="ORF">KTH89_21190</name>
</gene>
<dbReference type="SUPFAM" id="SSF53067">
    <property type="entry name" value="Actin-like ATPase domain"/>
    <property type="match status" value="2"/>
</dbReference>
<dbReference type="GO" id="GO:0005975">
    <property type="term" value="P:carbohydrate metabolic process"/>
    <property type="evidence" value="ECO:0007669"/>
    <property type="project" value="InterPro"/>
</dbReference>
<dbReference type="InterPro" id="IPR050406">
    <property type="entry name" value="FGGY_Carb_Kinase"/>
</dbReference>
<dbReference type="Gene3D" id="3.30.420.40">
    <property type="match status" value="2"/>
</dbReference>
<keyword evidence="2" id="KW-0808">Transferase</keyword>
<keyword evidence="7" id="KW-1185">Reference proteome</keyword>
<evidence type="ECO:0008006" key="8">
    <source>
        <dbReference type="Google" id="ProtNLM"/>
    </source>
</evidence>
<dbReference type="Pfam" id="PF00370">
    <property type="entry name" value="FGGY_N"/>
    <property type="match status" value="1"/>
</dbReference>
<dbReference type="RefSeq" id="WP_238722993.1">
    <property type="nucleotide sequence ID" value="NZ_JAHQCW010000048.1"/>
</dbReference>
<dbReference type="Proteomes" id="UP000712157">
    <property type="component" value="Unassembled WGS sequence"/>
</dbReference>
<dbReference type="AlphaFoldDB" id="A0A949K736"/>
<dbReference type="PANTHER" id="PTHR43095">
    <property type="entry name" value="SUGAR KINASE"/>
    <property type="match status" value="1"/>
</dbReference>
<comment type="similarity">
    <text evidence="1">Belongs to the FGGY kinase family.</text>
</comment>
<name>A0A949K736_9FIRM</name>
<evidence type="ECO:0000256" key="3">
    <source>
        <dbReference type="ARBA" id="ARBA00022777"/>
    </source>
</evidence>
<dbReference type="InterPro" id="IPR000577">
    <property type="entry name" value="Carb_kinase_FGGY"/>
</dbReference>
<evidence type="ECO:0000313" key="7">
    <source>
        <dbReference type="Proteomes" id="UP000712157"/>
    </source>
</evidence>
<evidence type="ECO:0000256" key="1">
    <source>
        <dbReference type="ARBA" id="ARBA00009156"/>
    </source>
</evidence>
<organism evidence="6 7">
    <name type="scientific">Diplocloster agilis</name>
    <dbReference type="NCBI Taxonomy" id="2850323"/>
    <lineage>
        <taxon>Bacteria</taxon>
        <taxon>Bacillati</taxon>
        <taxon>Bacillota</taxon>
        <taxon>Clostridia</taxon>
        <taxon>Lachnospirales</taxon>
        <taxon>Lachnospiraceae</taxon>
        <taxon>Diplocloster</taxon>
    </lineage>
</organism>
<dbReference type="PIRSF" id="PIRSF000538">
    <property type="entry name" value="GlpK"/>
    <property type="match status" value="1"/>
</dbReference>
<dbReference type="GO" id="GO:0016301">
    <property type="term" value="F:kinase activity"/>
    <property type="evidence" value="ECO:0007669"/>
    <property type="project" value="UniProtKB-KW"/>
</dbReference>